<gene>
    <name evidence="2" type="ORF">GCM10009535_38400</name>
</gene>
<protein>
    <submittedName>
        <fullName evidence="2">Uncharacterized protein</fullName>
    </submittedName>
</protein>
<dbReference type="EMBL" id="BAAAGU010000039">
    <property type="protein sequence ID" value="GAA0655806.1"/>
    <property type="molecule type" value="Genomic_DNA"/>
</dbReference>
<evidence type="ECO:0000313" key="3">
    <source>
        <dbReference type="Proteomes" id="UP001500724"/>
    </source>
</evidence>
<evidence type="ECO:0000313" key="2">
    <source>
        <dbReference type="EMBL" id="GAA0655806.1"/>
    </source>
</evidence>
<dbReference type="SUPFAM" id="SSF56003">
    <property type="entry name" value="Molybdenum cofactor-binding domain"/>
    <property type="match status" value="1"/>
</dbReference>
<organism evidence="2 3">
    <name type="scientific">Streptomyces thermocarboxydovorans</name>
    <dbReference type="NCBI Taxonomy" id="59298"/>
    <lineage>
        <taxon>Bacteria</taxon>
        <taxon>Bacillati</taxon>
        <taxon>Actinomycetota</taxon>
        <taxon>Actinomycetes</taxon>
        <taxon>Kitasatosporales</taxon>
        <taxon>Streptomycetaceae</taxon>
        <taxon>Streptomyces</taxon>
    </lineage>
</organism>
<dbReference type="RefSeq" id="WP_344003220.1">
    <property type="nucleotide sequence ID" value="NZ_BAAAGU010000039.1"/>
</dbReference>
<evidence type="ECO:0000256" key="1">
    <source>
        <dbReference type="SAM" id="MobiDB-lite"/>
    </source>
</evidence>
<feature type="compositionally biased region" description="Basic and acidic residues" evidence="1">
    <location>
        <begin position="108"/>
        <end position="117"/>
    </location>
</feature>
<dbReference type="Proteomes" id="UP001500724">
    <property type="component" value="Unassembled WGS sequence"/>
</dbReference>
<feature type="region of interest" description="Disordered" evidence="1">
    <location>
        <begin position="26"/>
        <end position="117"/>
    </location>
</feature>
<dbReference type="InterPro" id="IPR037165">
    <property type="entry name" value="AldOxase/xan_DH_Mopterin-bd_sf"/>
</dbReference>
<feature type="region of interest" description="Disordered" evidence="1">
    <location>
        <begin position="1"/>
        <end position="20"/>
    </location>
</feature>
<dbReference type="Gene3D" id="3.30.365.10">
    <property type="entry name" value="Aldehyde oxidase/xanthine dehydrogenase, molybdopterin binding domain"/>
    <property type="match status" value="1"/>
</dbReference>
<feature type="compositionally biased region" description="Basic and acidic residues" evidence="1">
    <location>
        <begin position="58"/>
        <end position="72"/>
    </location>
</feature>
<comment type="caution">
    <text evidence="2">The sequence shown here is derived from an EMBL/GenBank/DDBJ whole genome shotgun (WGS) entry which is preliminary data.</text>
</comment>
<name>A0ABN1HJX3_9ACTN</name>
<reference evidence="2 3" key="1">
    <citation type="journal article" date="2019" name="Int. J. Syst. Evol. Microbiol.">
        <title>The Global Catalogue of Microorganisms (GCM) 10K type strain sequencing project: providing services to taxonomists for standard genome sequencing and annotation.</title>
        <authorList>
            <consortium name="The Broad Institute Genomics Platform"/>
            <consortium name="The Broad Institute Genome Sequencing Center for Infectious Disease"/>
            <person name="Wu L."/>
            <person name="Ma J."/>
        </authorList>
    </citation>
    <scope>NUCLEOTIDE SEQUENCE [LARGE SCALE GENOMIC DNA]</scope>
    <source>
        <strain evidence="2 3">JCM 10367</strain>
    </source>
</reference>
<keyword evidence="3" id="KW-1185">Reference proteome</keyword>
<accession>A0ABN1HJX3</accession>
<sequence length="117" mass="11651">MDFLRPASWEEAPAVKAGHPAAVPIAEGTGSAMPATGIPTRVTKGAKGGIGGSALRPDGVHEVTGEFADDHAPYGPRGAGEAPTLSSAPAIPAATRDATGPEPSRAPVRPEHLTGTV</sequence>
<proteinExistence type="predicted"/>